<name>A0A2T2NJM0_CORCC</name>
<sequence length="241" mass="26072">MQCPELGTIVDPESGKKYCTSHAADIAAKALEIEPESIEGEISMSDEDAIAPKDTPPSPEGGPNAIPVAEYAIVAKSEETMPSPKNENNAIPMVKPDAQAKKAEKEKPSELPTVEPYAQAEQGEKVKLSELPKPHVISLSRPLIGKQDITLRPVQINPRSATPEAIQPPKHVAASYVQCNICLEKHDASEMRGISGCQHLYRESCLRAVLGSKNMRRYLCSNCAAWITELRNKGLLATGPA</sequence>
<keyword evidence="1" id="KW-0863">Zinc-finger</keyword>
<dbReference type="GO" id="GO:0008270">
    <property type="term" value="F:zinc ion binding"/>
    <property type="evidence" value="ECO:0007669"/>
    <property type="project" value="UniProtKB-KW"/>
</dbReference>
<dbReference type="SUPFAM" id="SSF57850">
    <property type="entry name" value="RING/U-box"/>
    <property type="match status" value="1"/>
</dbReference>
<feature type="domain" description="RING-type" evidence="3">
    <location>
        <begin position="179"/>
        <end position="223"/>
    </location>
</feature>
<accession>A0A2T2NJM0</accession>
<evidence type="ECO:0000256" key="2">
    <source>
        <dbReference type="SAM" id="MobiDB-lite"/>
    </source>
</evidence>
<feature type="compositionally biased region" description="Acidic residues" evidence="2">
    <location>
        <begin position="37"/>
        <end position="49"/>
    </location>
</feature>
<protein>
    <recommendedName>
        <fullName evidence="3">RING-type domain-containing protein</fullName>
    </recommendedName>
</protein>
<organism evidence="4 5">
    <name type="scientific">Corynespora cassiicola Philippines</name>
    <dbReference type="NCBI Taxonomy" id="1448308"/>
    <lineage>
        <taxon>Eukaryota</taxon>
        <taxon>Fungi</taxon>
        <taxon>Dikarya</taxon>
        <taxon>Ascomycota</taxon>
        <taxon>Pezizomycotina</taxon>
        <taxon>Dothideomycetes</taxon>
        <taxon>Pleosporomycetidae</taxon>
        <taxon>Pleosporales</taxon>
        <taxon>Corynesporascaceae</taxon>
        <taxon>Corynespora</taxon>
    </lineage>
</organism>
<dbReference type="InterPro" id="IPR001841">
    <property type="entry name" value="Znf_RING"/>
</dbReference>
<dbReference type="PROSITE" id="PS50089">
    <property type="entry name" value="ZF_RING_2"/>
    <property type="match status" value="1"/>
</dbReference>
<gene>
    <name evidence="4" type="ORF">BS50DRAFT_589846</name>
</gene>
<keyword evidence="5" id="KW-1185">Reference proteome</keyword>
<reference evidence="4 5" key="1">
    <citation type="journal article" date="2018" name="Front. Microbiol.">
        <title>Genome-Wide Analysis of Corynespora cassiicola Leaf Fall Disease Putative Effectors.</title>
        <authorList>
            <person name="Lopez D."/>
            <person name="Ribeiro S."/>
            <person name="Label P."/>
            <person name="Fumanal B."/>
            <person name="Venisse J.S."/>
            <person name="Kohler A."/>
            <person name="de Oliveira R.R."/>
            <person name="Labutti K."/>
            <person name="Lipzen A."/>
            <person name="Lail K."/>
            <person name="Bauer D."/>
            <person name="Ohm R.A."/>
            <person name="Barry K.W."/>
            <person name="Spatafora J."/>
            <person name="Grigoriev I.V."/>
            <person name="Martin F.M."/>
            <person name="Pujade-Renaud V."/>
        </authorList>
    </citation>
    <scope>NUCLEOTIDE SEQUENCE [LARGE SCALE GENOMIC DNA]</scope>
    <source>
        <strain evidence="4 5">Philippines</strain>
    </source>
</reference>
<dbReference type="AlphaFoldDB" id="A0A2T2NJM0"/>
<dbReference type="Proteomes" id="UP000240883">
    <property type="component" value="Unassembled WGS sequence"/>
</dbReference>
<dbReference type="Gene3D" id="3.30.40.10">
    <property type="entry name" value="Zinc/RING finger domain, C3HC4 (zinc finger)"/>
    <property type="match status" value="1"/>
</dbReference>
<dbReference type="OrthoDB" id="3798839at2759"/>
<evidence type="ECO:0000256" key="1">
    <source>
        <dbReference type="PROSITE-ProRule" id="PRU00175"/>
    </source>
</evidence>
<proteinExistence type="predicted"/>
<dbReference type="STRING" id="1448308.A0A2T2NJM0"/>
<dbReference type="EMBL" id="KZ678137">
    <property type="protein sequence ID" value="PSN65446.1"/>
    <property type="molecule type" value="Genomic_DNA"/>
</dbReference>
<keyword evidence="1" id="KW-0862">Zinc</keyword>
<evidence type="ECO:0000313" key="5">
    <source>
        <dbReference type="Proteomes" id="UP000240883"/>
    </source>
</evidence>
<feature type="region of interest" description="Disordered" evidence="2">
    <location>
        <begin position="37"/>
        <end position="65"/>
    </location>
</feature>
<evidence type="ECO:0000259" key="3">
    <source>
        <dbReference type="PROSITE" id="PS50089"/>
    </source>
</evidence>
<dbReference type="InterPro" id="IPR013083">
    <property type="entry name" value="Znf_RING/FYVE/PHD"/>
</dbReference>
<keyword evidence="1" id="KW-0479">Metal-binding</keyword>
<evidence type="ECO:0000313" key="4">
    <source>
        <dbReference type="EMBL" id="PSN65446.1"/>
    </source>
</evidence>